<keyword evidence="2" id="KW-0472">Membrane</keyword>
<evidence type="ECO:0000256" key="1">
    <source>
        <dbReference type="SAM" id="MobiDB-lite"/>
    </source>
</evidence>
<proteinExistence type="predicted"/>
<evidence type="ECO:0000313" key="4">
    <source>
        <dbReference type="Proteomes" id="UP000198639"/>
    </source>
</evidence>
<reference evidence="4" key="1">
    <citation type="submission" date="2016-10" db="EMBL/GenBank/DDBJ databases">
        <authorList>
            <person name="Varghese N."/>
            <person name="Submissions S."/>
        </authorList>
    </citation>
    <scope>NUCLEOTIDE SEQUENCE [LARGE SCALE GENOMIC DNA]</scope>
    <source>
        <strain evidence="4">CGMCC 1.12041</strain>
    </source>
</reference>
<dbReference type="EMBL" id="FOLD01000012">
    <property type="protein sequence ID" value="SFC91502.1"/>
    <property type="molecule type" value="Genomic_DNA"/>
</dbReference>
<feature type="transmembrane region" description="Helical" evidence="2">
    <location>
        <begin position="119"/>
        <end position="140"/>
    </location>
</feature>
<feature type="transmembrane region" description="Helical" evidence="2">
    <location>
        <begin position="95"/>
        <end position="113"/>
    </location>
</feature>
<keyword evidence="4" id="KW-1185">Reference proteome</keyword>
<gene>
    <name evidence="3" type="ORF">SAMN05216204_11248</name>
</gene>
<dbReference type="STRING" id="1164594.SAMN05216204_11248"/>
<evidence type="ECO:0000256" key="2">
    <source>
        <dbReference type="SAM" id="Phobius"/>
    </source>
</evidence>
<evidence type="ECO:0000313" key="3">
    <source>
        <dbReference type="EMBL" id="SFC91502.1"/>
    </source>
</evidence>
<dbReference type="RefSeq" id="WP_091874825.1">
    <property type="nucleotide sequence ID" value="NZ_FOLD01000012.1"/>
</dbReference>
<dbReference type="Proteomes" id="UP000198639">
    <property type="component" value="Unassembled WGS sequence"/>
</dbReference>
<keyword evidence="2" id="KW-0812">Transmembrane</keyword>
<protein>
    <submittedName>
        <fullName evidence="3">Uncharacterized protein</fullName>
    </submittedName>
</protein>
<feature type="transmembrane region" description="Helical" evidence="2">
    <location>
        <begin position="62"/>
        <end position="83"/>
    </location>
</feature>
<organism evidence="3 4">
    <name type="scientific">Massilia yuzhufengensis</name>
    <dbReference type="NCBI Taxonomy" id="1164594"/>
    <lineage>
        <taxon>Bacteria</taxon>
        <taxon>Pseudomonadati</taxon>
        <taxon>Pseudomonadota</taxon>
        <taxon>Betaproteobacteria</taxon>
        <taxon>Burkholderiales</taxon>
        <taxon>Oxalobacteraceae</taxon>
        <taxon>Telluria group</taxon>
        <taxon>Massilia</taxon>
    </lineage>
</organism>
<feature type="region of interest" description="Disordered" evidence="1">
    <location>
        <begin position="1"/>
        <end position="26"/>
    </location>
</feature>
<dbReference type="OrthoDB" id="8453637at2"/>
<dbReference type="AlphaFoldDB" id="A0A1I1N2T7"/>
<accession>A0A1I1N2T7</accession>
<name>A0A1I1N2T7_9BURK</name>
<keyword evidence="2" id="KW-1133">Transmembrane helix</keyword>
<sequence>MSRLVPYAGGPPTAILSASGRTPPTPSRDRIEALAKFVPAEILAFYVPIVPAISLLRNPDWIPWFHWLAFLLAWILVPIYFIWVAEGDRRRVRQALVSTLAFPIWAYVTKRTIGPLAPWYEDALGVIVMLLFSLATAFLLPRRPE</sequence>